<name>A0A0B1SIN8_OESDE</name>
<dbReference type="OrthoDB" id="5796379at2759"/>
<protein>
    <submittedName>
        <fullName evidence="1">Uncharacterized protein</fullName>
    </submittedName>
</protein>
<organism evidence="1 2">
    <name type="scientific">Oesophagostomum dentatum</name>
    <name type="common">Nodular worm</name>
    <dbReference type="NCBI Taxonomy" id="61180"/>
    <lineage>
        <taxon>Eukaryota</taxon>
        <taxon>Metazoa</taxon>
        <taxon>Ecdysozoa</taxon>
        <taxon>Nematoda</taxon>
        <taxon>Chromadorea</taxon>
        <taxon>Rhabditida</taxon>
        <taxon>Rhabditina</taxon>
        <taxon>Rhabditomorpha</taxon>
        <taxon>Strongyloidea</taxon>
        <taxon>Strongylidae</taxon>
        <taxon>Oesophagostomum</taxon>
    </lineage>
</organism>
<dbReference type="EMBL" id="KN573629">
    <property type="protein sequence ID" value="KHJ83402.1"/>
    <property type="molecule type" value="Genomic_DNA"/>
</dbReference>
<accession>A0A0B1SIN8</accession>
<dbReference type="Proteomes" id="UP000053660">
    <property type="component" value="Unassembled WGS sequence"/>
</dbReference>
<keyword evidence="2" id="KW-1185">Reference proteome</keyword>
<sequence>MDHILRTASSIYSLISGPSNPSTARELLEKASLFIQIVEASPCAPHLPRYDTNVVKLQINDLEREAAEAGLPLTITNYFTIVLRKMVEQVLQIFCKIITRYLTECGNKDRLVLIALEHLIHLTLFGDELCLEAIQVVSFAKSFLGS</sequence>
<evidence type="ECO:0000313" key="1">
    <source>
        <dbReference type="EMBL" id="KHJ83402.1"/>
    </source>
</evidence>
<gene>
    <name evidence="1" type="ORF">OESDEN_16901</name>
</gene>
<reference evidence="1 2" key="1">
    <citation type="submission" date="2014-03" db="EMBL/GenBank/DDBJ databases">
        <title>Draft genome of the hookworm Oesophagostomum dentatum.</title>
        <authorList>
            <person name="Mitreva M."/>
        </authorList>
    </citation>
    <scope>NUCLEOTIDE SEQUENCE [LARGE SCALE GENOMIC DNA]</scope>
    <source>
        <strain evidence="1 2">OD-Hann</strain>
    </source>
</reference>
<evidence type="ECO:0000313" key="2">
    <source>
        <dbReference type="Proteomes" id="UP000053660"/>
    </source>
</evidence>
<dbReference type="AlphaFoldDB" id="A0A0B1SIN8"/>
<proteinExistence type="predicted"/>